<dbReference type="OrthoDB" id="410701at2759"/>
<gene>
    <name evidence="3" type="ORF">TRUGW13939_03907</name>
</gene>
<feature type="region of interest" description="Disordered" evidence="1">
    <location>
        <begin position="921"/>
        <end position="948"/>
    </location>
</feature>
<name>A0A7H8QS36_TALRU</name>
<proteinExistence type="predicted"/>
<keyword evidence="2" id="KW-0812">Transmembrane</keyword>
<keyword evidence="4" id="KW-1185">Reference proteome</keyword>
<keyword evidence="2" id="KW-0472">Membrane</keyword>
<dbReference type="Proteomes" id="UP000509510">
    <property type="component" value="Chromosome II"/>
</dbReference>
<evidence type="ECO:0000256" key="1">
    <source>
        <dbReference type="SAM" id="MobiDB-lite"/>
    </source>
</evidence>
<feature type="transmembrane region" description="Helical" evidence="2">
    <location>
        <begin position="975"/>
        <end position="993"/>
    </location>
</feature>
<organism evidence="3 4">
    <name type="scientific">Talaromyces rugulosus</name>
    <name type="common">Penicillium rugulosum</name>
    <dbReference type="NCBI Taxonomy" id="121627"/>
    <lineage>
        <taxon>Eukaryota</taxon>
        <taxon>Fungi</taxon>
        <taxon>Dikarya</taxon>
        <taxon>Ascomycota</taxon>
        <taxon>Pezizomycotina</taxon>
        <taxon>Eurotiomycetes</taxon>
        <taxon>Eurotiomycetidae</taxon>
        <taxon>Eurotiales</taxon>
        <taxon>Trichocomaceae</taxon>
        <taxon>Talaromyces</taxon>
        <taxon>Talaromyces sect. Islandici</taxon>
    </lineage>
</organism>
<dbReference type="AlphaFoldDB" id="A0A7H8QS36"/>
<evidence type="ECO:0000313" key="3">
    <source>
        <dbReference type="EMBL" id="QKX56800.1"/>
    </source>
</evidence>
<feature type="compositionally biased region" description="Low complexity" evidence="1">
    <location>
        <begin position="932"/>
        <end position="947"/>
    </location>
</feature>
<dbReference type="GeneID" id="55991409"/>
<feature type="region of interest" description="Disordered" evidence="1">
    <location>
        <begin position="20"/>
        <end position="59"/>
    </location>
</feature>
<sequence>AFIQNSQTLRRQYPAISRRYESIERPAGREQNTTAAPDTASEHRAETVHINGPSERSLERDREQRVFRLLKNVERNMLHLTLYQSYPHLNYENPFATRLPPKEHFLKKSNLSLANILQNYLTTIDQPLPNDAEHSGNRTSDAAIRRVFNAASLRYLSAKGYSPNDVMAWAWILGTEQTYRAALRLFVWDSHPGHRPTPLFVLKLLLRRTTLDVKAFRVLLSYSRLRINQLSLGTSASVIQLDEINLDRTSPHVLQNNPLDIVRVKSLVTLLLRKARELWPEALIYITRSFAHYLIHQLDSSHTTKAEKGGIDSLRAYHFNECLRALAITPRRGPFASAFIQEKAQFELLKAMASHDPVLPVNRQGYQALIAVQLCHPKTPAERVYTMQKSPSWPPWKEARLGMDTERGDEGMKSRAMQVMSQMTEAGYPRSTYEEIASILAGWDTDGSPTIQTRSLMPMAPSQEQRWNRSKIDSAIWSARIRATRTLREAWACFLSYQNLYPVPTQRVYQAMAEKLVYSGVIKENESNNPDSPLPGDGYEVFPEPSSARDVLYVPTEPPSLDQLLRQMASQGVRPSESFVSLLLRTCPDPSTGLKYACDFLSRKQLRALCTTDHDQSTTKTLSSIQNRLVDSFIACLCSPVPYDDCKYRLSEADAFPVLIRTPLSSTGSILVSEEQTPDEFTKFSQPRALSHAVQVLRSLKPARVSAWLPLLKALGSYRTCASERHIKRDRQWFLAWYEIIEVLHWMSETEVEAGTDGLRTLCHVFAGAVSAGIRSMSTAEEALLLVQKAKDDKGSSYDVAATFEIFVLDGLRYLKTYFDRLVHPLPVSPATHSEANNNNEVAALVNKPLPEIFQVPGPDTLHALVRALGTAEDNDGIMNLLQWMSRSPTELRKRASQSLGGHRMSRRTLTAIRIFLESGGNEDPHYIGQGTTSSSSDPESSDTEPTFSDGYVEEAYQIITATQGLGPWPSDDEVREYIFIFIFISIFYFCFLS</sequence>
<protein>
    <submittedName>
        <fullName evidence="3">Uncharacterized protein</fullName>
    </submittedName>
</protein>
<accession>A0A7H8QS36</accession>
<dbReference type="EMBL" id="CP055899">
    <property type="protein sequence ID" value="QKX56800.1"/>
    <property type="molecule type" value="Genomic_DNA"/>
</dbReference>
<feature type="non-terminal residue" evidence="3">
    <location>
        <position position="1"/>
    </location>
</feature>
<reference evidence="4" key="1">
    <citation type="submission" date="2020-06" db="EMBL/GenBank/DDBJ databases">
        <title>A chromosome-scale genome assembly of Talaromyces rugulosus W13939.</title>
        <authorList>
            <person name="Wang B."/>
            <person name="Guo L."/>
            <person name="Ye K."/>
            <person name="Wang L."/>
        </authorList>
    </citation>
    <scope>NUCLEOTIDE SEQUENCE [LARGE SCALE GENOMIC DNA]</scope>
    <source>
        <strain evidence="4">W13939</strain>
    </source>
</reference>
<dbReference type="KEGG" id="trg:TRUGW13939_03907"/>
<evidence type="ECO:0000313" key="4">
    <source>
        <dbReference type="Proteomes" id="UP000509510"/>
    </source>
</evidence>
<dbReference type="RefSeq" id="XP_035342978.1">
    <property type="nucleotide sequence ID" value="XM_035487085.1"/>
</dbReference>
<evidence type="ECO:0000256" key="2">
    <source>
        <dbReference type="SAM" id="Phobius"/>
    </source>
</evidence>
<keyword evidence="2" id="KW-1133">Transmembrane helix</keyword>